<evidence type="ECO:0000313" key="2">
    <source>
        <dbReference type="Proteomes" id="UP000184600"/>
    </source>
</evidence>
<dbReference type="RefSeq" id="WP_159440347.1">
    <property type="nucleotide sequence ID" value="NZ_AP024898.1"/>
</dbReference>
<protein>
    <recommendedName>
        <fullName evidence="3">Lipoprotein</fullName>
    </recommendedName>
</protein>
<reference evidence="2" key="1">
    <citation type="submission" date="2016-12" db="EMBL/GenBank/DDBJ databases">
        <authorList>
            <person name="Rodrigo-Torres L."/>
            <person name="Arahal R.D."/>
            <person name="Lucena T."/>
        </authorList>
    </citation>
    <scope>NUCLEOTIDE SEQUENCE [LARGE SCALE GENOMIC DNA]</scope>
</reference>
<evidence type="ECO:0000313" key="1">
    <source>
        <dbReference type="EMBL" id="SHO57440.1"/>
    </source>
</evidence>
<dbReference type="AlphaFoldDB" id="A0A1M7YXS3"/>
<accession>A0A1M7YXS3</accession>
<organism evidence="1 2">
    <name type="scientific">Vibrio quintilis</name>
    <dbReference type="NCBI Taxonomy" id="1117707"/>
    <lineage>
        <taxon>Bacteria</taxon>
        <taxon>Pseudomonadati</taxon>
        <taxon>Pseudomonadota</taxon>
        <taxon>Gammaproteobacteria</taxon>
        <taxon>Vibrionales</taxon>
        <taxon>Vibrionaceae</taxon>
        <taxon>Vibrio</taxon>
    </lineage>
</organism>
<dbReference type="Proteomes" id="UP000184600">
    <property type="component" value="Unassembled WGS sequence"/>
</dbReference>
<proteinExistence type="predicted"/>
<gene>
    <name evidence="1" type="ORF">VQ7734_03209</name>
</gene>
<dbReference type="PROSITE" id="PS51257">
    <property type="entry name" value="PROKAR_LIPOPROTEIN"/>
    <property type="match status" value="1"/>
</dbReference>
<evidence type="ECO:0008006" key="3">
    <source>
        <dbReference type="Google" id="ProtNLM"/>
    </source>
</evidence>
<dbReference type="EMBL" id="FRFG01000040">
    <property type="protein sequence ID" value="SHO57440.1"/>
    <property type="molecule type" value="Genomic_DNA"/>
</dbReference>
<keyword evidence="2" id="KW-1185">Reference proteome</keyword>
<name>A0A1M7YXS3_9VIBR</name>
<sequence length="51" mass="5452">MNIKTTLIAACSAFVISGCAQNINEIQTTASQETIQVAKDNLKDPCVSTCY</sequence>